<organism evidence="3">
    <name type="scientific">Ixodes ricinus</name>
    <name type="common">Common tick</name>
    <name type="synonym">Acarus ricinus</name>
    <dbReference type="NCBI Taxonomy" id="34613"/>
    <lineage>
        <taxon>Eukaryota</taxon>
        <taxon>Metazoa</taxon>
        <taxon>Ecdysozoa</taxon>
        <taxon>Arthropoda</taxon>
        <taxon>Chelicerata</taxon>
        <taxon>Arachnida</taxon>
        <taxon>Acari</taxon>
        <taxon>Parasitiformes</taxon>
        <taxon>Ixodida</taxon>
        <taxon>Ixodoidea</taxon>
        <taxon>Ixodidae</taxon>
        <taxon>Ixodinae</taxon>
        <taxon>Ixodes</taxon>
    </lineage>
</organism>
<sequence>MKATIAATCFVSAFMLISAITQQECEAPHAFTSCAPGATPRITYYYNNGTRRCEEEFGCASTGGNNFLSLGECKTNCPYGEHASSGRSLS</sequence>
<accession>V5IBA8</accession>
<dbReference type="InterPro" id="IPR036880">
    <property type="entry name" value="Kunitz_BPTI_sf"/>
</dbReference>
<evidence type="ECO:0000313" key="3">
    <source>
        <dbReference type="EMBL" id="JAB68706.1"/>
    </source>
</evidence>
<feature type="chain" id="PRO_5004738582" evidence="1">
    <location>
        <begin position="20"/>
        <end position="90"/>
    </location>
</feature>
<dbReference type="AlphaFoldDB" id="V5IBA8"/>
<name>V5IBA8_IXORI</name>
<dbReference type="InterPro" id="IPR002223">
    <property type="entry name" value="Kunitz_BPTI"/>
</dbReference>
<evidence type="ECO:0000256" key="1">
    <source>
        <dbReference type="SAM" id="SignalP"/>
    </source>
</evidence>
<feature type="signal peptide" evidence="1">
    <location>
        <begin position="1"/>
        <end position="19"/>
    </location>
</feature>
<feature type="domain" description="BPTI/Kunitz inhibitor" evidence="2">
    <location>
        <begin position="25"/>
        <end position="77"/>
    </location>
</feature>
<evidence type="ECO:0000259" key="2">
    <source>
        <dbReference type="PROSITE" id="PS50279"/>
    </source>
</evidence>
<keyword evidence="1" id="KW-0732">Signal</keyword>
<proteinExistence type="evidence at transcript level"/>
<dbReference type="SUPFAM" id="SSF57362">
    <property type="entry name" value="BPTI-like"/>
    <property type="match status" value="1"/>
</dbReference>
<dbReference type="EMBL" id="GANP01015762">
    <property type="protein sequence ID" value="JAB68706.1"/>
    <property type="molecule type" value="mRNA"/>
</dbReference>
<dbReference type="PROSITE" id="PS50279">
    <property type="entry name" value="BPTI_KUNITZ_2"/>
    <property type="match status" value="1"/>
</dbReference>
<protein>
    <submittedName>
        <fullName evidence="3">Putative tick kunitz 53</fullName>
    </submittedName>
</protein>
<reference evidence="3" key="1">
    <citation type="journal article" date="2015" name="Sci. Rep.">
        <title>Tissue- and time-dependent transcription in Ixodes ricinus salivary glands and midguts when blood feeding on the vertebrate host.</title>
        <authorList>
            <person name="Kotsyfakis M."/>
            <person name="Schwarz A."/>
            <person name="Erhart J."/>
            <person name="Ribeiro J.M."/>
        </authorList>
    </citation>
    <scope>NUCLEOTIDE SEQUENCE</scope>
    <source>
        <tissue evidence="3">Salivary gland and midgut</tissue>
    </source>
</reference>
<dbReference type="Gene3D" id="4.10.410.10">
    <property type="entry name" value="Pancreatic trypsin inhibitor Kunitz domain"/>
    <property type="match status" value="1"/>
</dbReference>
<dbReference type="GO" id="GO:0004867">
    <property type="term" value="F:serine-type endopeptidase inhibitor activity"/>
    <property type="evidence" value="ECO:0007669"/>
    <property type="project" value="InterPro"/>
</dbReference>